<organism evidence="1">
    <name type="scientific">viral metagenome</name>
    <dbReference type="NCBI Taxonomy" id="1070528"/>
    <lineage>
        <taxon>unclassified sequences</taxon>
        <taxon>metagenomes</taxon>
        <taxon>organismal metagenomes</taxon>
    </lineage>
</organism>
<evidence type="ECO:0000313" key="1">
    <source>
        <dbReference type="EMBL" id="QHU31184.1"/>
    </source>
</evidence>
<evidence type="ECO:0008006" key="2">
    <source>
        <dbReference type="Google" id="ProtNLM"/>
    </source>
</evidence>
<dbReference type="SUPFAM" id="SSF57783">
    <property type="entry name" value="Zinc beta-ribbon"/>
    <property type="match status" value="1"/>
</dbReference>
<sequence>MEFCEICDNMLYVKSNAENMLVKYCKHCEFEKVETNAKCAVKISKTIYSEDDLLYNQHVNKYLRFDPTLRRINDPQIYCVNEKCIQENANKQIIYIKYDSKNMKYLYVCENCGKTWKQVNQGQP</sequence>
<dbReference type="EMBL" id="MN740525">
    <property type="protein sequence ID" value="QHU31184.1"/>
    <property type="molecule type" value="Genomic_DNA"/>
</dbReference>
<reference evidence="1" key="1">
    <citation type="journal article" date="2020" name="Nature">
        <title>Giant virus diversity and host interactions through global metagenomics.</title>
        <authorList>
            <person name="Schulz F."/>
            <person name="Roux S."/>
            <person name="Paez-Espino D."/>
            <person name="Jungbluth S."/>
            <person name="Walsh D.A."/>
            <person name="Denef V.J."/>
            <person name="McMahon K.D."/>
            <person name="Konstantinidis K.T."/>
            <person name="Eloe-Fadrosh E.A."/>
            <person name="Kyrpides N.C."/>
            <person name="Woyke T."/>
        </authorList>
    </citation>
    <scope>NUCLEOTIDE SEQUENCE</scope>
    <source>
        <strain evidence="1">GVMAG-M-3300027963-21</strain>
    </source>
</reference>
<name>A0A6C0LNN9_9ZZZZ</name>
<protein>
    <recommendedName>
        <fullName evidence="2">DNA-directed RNA polymerase M/15kDa subunit domain-containing protein</fullName>
    </recommendedName>
</protein>
<dbReference type="AlphaFoldDB" id="A0A6C0LNN9"/>
<accession>A0A6C0LNN9</accession>
<dbReference type="Gene3D" id="2.20.25.10">
    <property type="match status" value="2"/>
</dbReference>
<proteinExistence type="predicted"/>